<evidence type="ECO:0000313" key="6">
    <source>
        <dbReference type="Proteomes" id="UP000550707"/>
    </source>
</evidence>
<evidence type="ECO:0000256" key="2">
    <source>
        <dbReference type="ARBA" id="ARBA00023180"/>
    </source>
</evidence>
<dbReference type="EMBL" id="JACASF010000013">
    <property type="protein sequence ID" value="KAF6437620.1"/>
    <property type="molecule type" value="Genomic_DNA"/>
</dbReference>
<dbReference type="FunFam" id="3.40.630.10:FF:000101">
    <property type="entry name" value="N-acetylated alpha-linked acidic dipeptidase like 1"/>
    <property type="match status" value="1"/>
</dbReference>
<evidence type="ECO:0000256" key="1">
    <source>
        <dbReference type="ARBA" id="ARBA00005634"/>
    </source>
</evidence>
<dbReference type="Pfam" id="PF04389">
    <property type="entry name" value="Peptidase_M28"/>
    <property type="match status" value="1"/>
</dbReference>
<dbReference type="Gene3D" id="3.40.630.10">
    <property type="entry name" value="Zn peptidases"/>
    <property type="match status" value="1"/>
</dbReference>
<dbReference type="SUPFAM" id="SSF53187">
    <property type="entry name" value="Zn-dependent exopeptidases"/>
    <property type="match status" value="1"/>
</dbReference>
<sequence>MLVVSEPQLTLQWPTGWGWISEGGAAASPQSPGKEQCGYRPEWLHSAKALSALQTPSVPTQFQSSVPSLRRSPRNMGGTAAPDSSWKGNLNVPYNVGPGFTGNFSTQKVRMHIHSNNKVTRICNVIGTLRGAVEPDRYVILGGHRDSWVFGGIDPQSGAAVVHEIVRSFGILKKEGWRPRRTILFASWDAEEFGLLGSTEWAEENSRLLQERGVAYINADSSIEGECHWSHRKRRDHGSRSSLVNKLCTNKEGKLIGM</sequence>
<keyword evidence="5" id="KW-0378">Hydrolase</keyword>
<comment type="similarity">
    <text evidence="1">Belongs to the peptidase M28 family. M28B subfamily.</text>
</comment>
<accession>A0A7J8EQB4</accession>
<keyword evidence="6" id="KW-1185">Reference proteome</keyword>
<dbReference type="Proteomes" id="UP000550707">
    <property type="component" value="Unassembled WGS sequence"/>
</dbReference>
<organism evidence="5 6">
    <name type="scientific">Molossus molossus</name>
    <name type="common">Pallas' mastiff bat</name>
    <name type="synonym">Vespertilio molossus</name>
    <dbReference type="NCBI Taxonomy" id="27622"/>
    <lineage>
        <taxon>Eukaryota</taxon>
        <taxon>Metazoa</taxon>
        <taxon>Chordata</taxon>
        <taxon>Craniata</taxon>
        <taxon>Vertebrata</taxon>
        <taxon>Euteleostomi</taxon>
        <taxon>Mammalia</taxon>
        <taxon>Eutheria</taxon>
        <taxon>Laurasiatheria</taxon>
        <taxon>Chiroptera</taxon>
        <taxon>Yangochiroptera</taxon>
        <taxon>Molossidae</taxon>
        <taxon>Molossus</taxon>
    </lineage>
</organism>
<feature type="domain" description="Peptidase M28" evidence="4">
    <location>
        <begin position="124"/>
        <end position="223"/>
    </location>
</feature>
<evidence type="ECO:0000256" key="3">
    <source>
        <dbReference type="SAM" id="MobiDB-lite"/>
    </source>
</evidence>
<dbReference type="GO" id="GO:0004180">
    <property type="term" value="F:carboxypeptidase activity"/>
    <property type="evidence" value="ECO:0007669"/>
    <property type="project" value="TreeGrafter"/>
</dbReference>
<dbReference type="PANTHER" id="PTHR10404:SF36">
    <property type="entry name" value="GLUTAMATE CARBOXYPEPTIDASE 2"/>
    <property type="match status" value="1"/>
</dbReference>
<reference evidence="5 6" key="1">
    <citation type="journal article" date="2020" name="Nature">
        <title>Six reference-quality genomes reveal evolution of bat adaptations.</title>
        <authorList>
            <person name="Jebb D."/>
            <person name="Huang Z."/>
            <person name="Pippel M."/>
            <person name="Hughes G.M."/>
            <person name="Lavrichenko K."/>
            <person name="Devanna P."/>
            <person name="Winkler S."/>
            <person name="Jermiin L.S."/>
            <person name="Skirmuntt E.C."/>
            <person name="Katzourakis A."/>
            <person name="Burkitt-Gray L."/>
            <person name="Ray D.A."/>
            <person name="Sullivan K.A.M."/>
            <person name="Roscito J.G."/>
            <person name="Kirilenko B.M."/>
            <person name="Davalos L.M."/>
            <person name="Corthals A.P."/>
            <person name="Power M.L."/>
            <person name="Jones G."/>
            <person name="Ransome R.D."/>
            <person name="Dechmann D.K.N."/>
            <person name="Locatelli A.G."/>
            <person name="Puechmaille S.J."/>
            <person name="Fedrigo O."/>
            <person name="Jarvis E.D."/>
            <person name="Hiller M."/>
            <person name="Vernes S.C."/>
            <person name="Myers E.W."/>
            <person name="Teeling E.C."/>
        </authorList>
    </citation>
    <scope>NUCLEOTIDE SEQUENCE [LARGE SCALE GENOMIC DNA]</scope>
    <source>
        <strain evidence="5">MMolMol1</strain>
        <tissue evidence="5">Muscle</tissue>
    </source>
</reference>
<keyword evidence="2" id="KW-0325">Glycoprotein</keyword>
<gene>
    <name evidence="5" type="ORF">HJG59_005251</name>
</gene>
<proteinExistence type="inferred from homology"/>
<name>A0A7J8EQB4_MOLMO</name>
<dbReference type="InterPro" id="IPR007484">
    <property type="entry name" value="Peptidase_M28"/>
</dbReference>
<dbReference type="PANTHER" id="PTHR10404">
    <property type="entry name" value="N-ACETYLATED-ALPHA-LINKED ACIDIC DIPEPTIDASE"/>
    <property type="match status" value="1"/>
</dbReference>
<feature type="region of interest" description="Disordered" evidence="3">
    <location>
        <begin position="59"/>
        <end position="84"/>
    </location>
</feature>
<comment type="caution">
    <text evidence="5">The sequence shown here is derived from an EMBL/GenBank/DDBJ whole genome shotgun (WGS) entry which is preliminary data.</text>
</comment>
<dbReference type="AlphaFoldDB" id="A0A7J8EQB4"/>
<protein>
    <submittedName>
        <fullName evidence="5">Folate hydrolase 1</fullName>
    </submittedName>
</protein>
<evidence type="ECO:0000313" key="5">
    <source>
        <dbReference type="EMBL" id="KAF6437620.1"/>
    </source>
</evidence>
<dbReference type="GO" id="GO:0005886">
    <property type="term" value="C:plasma membrane"/>
    <property type="evidence" value="ECO:0007669"/>
    <property type="project" value="TreeGrafter"/>
</dbReference>
<evidence type="ECO:0000259" key="4">
    <source>
        <dbReference type="Pfam" id="PF04389"/>
    </source>
</evidence>
<dbReference type="InterPro" id="IPR039373">
    <property type="entry name" value="Peptidase_M28B"/>
</dbReference>